<dbReference type="InterPro" id="IPR050491">
    <property type="entry name" value="AmpC-like"/>
</dbReference>
<gene>
    <name evidence="2" type="ORF">SAMN05216212_0424</name>
</gene>
<name>A0A1G8V658_9GAMM</name>
<dbReference type="InterPro" id="IPR001466">
    <property type="entry name" value="Beta-lactam-related"/>
</dbReference>
<dbReference type="STRING" id="658219.SAMN05216212_0424"/>
<protein>
    <submittedName>
        <fullName evidence="2">Beta-lactamase class C</fullName>
    </submittedName>
</protein>
<keyword evidence="3" id="KW-1185">Reference proteome</keyword>
<dbReference type="PANTHER" id="PTHR46825:SF15">
    <property type="entry name" value="BETA-LACTAMASE-RELATED DOMAIN-CONTAINING PROTEIN"/>
    <property type="match status" value="1"/>
</dbReference>
<dbReference type="SUPFAM" id="SSF56601">
    <property type="entry name" value="beta-lactamase/transpeptidase-like"/>
    <property type="match status" value="1"/>
</dbReference>
<evidence type="ECO:0000313" key="2">
    <source>
        <dbReference type="EMBL" id="SDJ61572.1"/>
    </source>
</evidence>
<evidence type="ECO:0000313" key="3">
    <source>
        <dbReference type="Proteomes" id="UP000199305"/>
    </source>
</evidence>
<reference evidence="3" key="1">
    <citation type="submission" date="2016-10" db="EMBL/GenBank/DDBJ databases">
        <authorList>
            <person name="Varghese N."/>
            <person name="Submissions S."/>
        </authorList>
    </citation>
    <scope>NUCLEOTIDE SEQUENCE [LARGE SCALE GENOMIC DNA]</scope>
    <source>
        <strain evidence="3">CGMCC 1.10658</strain>
    </source>
</reference>
<sequence>MPQAKADAEHAICDYNVSVFVTGGTAVEFFRGLLVLYVNTVTCRGGLKYGMKPSILISYILGWRASRALRCSLALVLAGLWLPASAADINASAKEFDRYFQHLMKKSGVPGAAYVIVSGDEVVAMNTHGVRIKGKRAKVDRNTVFRLASVSKTFAASMATVLEHEQKFDWGDKVVRYVPELRFKTPSLSKQLQVQHLLSHSSGLTPNAYDNYLEDDQPLSKILPKFANIDPRCTPGKCYGYQNVLFSLIEDVIQKATGVSYERQLKERFFTPLDMENASLGWEKFMASDNRAAPHIQTGRGWRPVKVEREYYLAGPAAGVNASISDMAQWLKAQMGYYPKVLSPEVIADMTTERVETRRHMRHRIWRDYLSHAGYGLGWRLYTIGDDRIIYHGGWVAGFRAAVAYSEKLKIGIAILMNAESRVISDLTANFVVDITGNGALSTALAGE</sequence>
<accession>A0A1G8V658</accession>
<dbReference type="PANTHER" id="PTHR46825">
    <property type="entry name" value="D-ALANYL-D-ALANINE-CARBOXYPEPTIDASE/ENDOPEPTIDASE AMPH"/>
    <property type="match status" value="1"/>
</dbReference>
<proteinExistence type="predicted"/>
<organism evidence="2 3">
    <name type="scientific">Microbulbifer yueqingensis</name>
    <dbReference type="NCBI Taxonomy" id="658219"/>
    <lineage>
        <taxon>Bacteria</taxon>
        <taxon>Pseudomonadati</taxon>
        <taxon>Pseudomonadota</taxon>
        <taxon>Gammaproteobacteria</taxon>
        <taxon>Cellvibrionales</taxon>
        <taxon>Microbulbiferaceae</taxon>
        <taxon>Microbulbifer</taxon>
    </lineage>
</organism>
<evidence type="ECO:0000259" key="1">
    <source>
        <dbReference type="Pfam" id="PF00144"/>
    </source>
</evidence>
<feature type="domain" description="Beta-lactamase-related" evidence="1">
    <location>
        <begin position="96"/>
        <end position="421"/>
    </location>
</feature>
<dbReference type="Proteomes" id="UP000199305">
    <property type="component" value="Unassembled WGS sequence"/>
</dbReference>
<dbReference type="Gene3D" id="3.40.710.10">
    <property type="entry name" value="DD-peptidase/beta-lactamase superfamily"/>
    <property type="match status" value="1"/>
</dbReference>
<dbReference type="InterPro" id="IPR012338">
    <property type="entry name" value="Beta-lactam/transpept-like"/>
</dbReference>
<dbReference type="EMBL" id="FNFH01000001">
    <property type="protein sequence ID" value="SDJ61572.1"/>
    <property type="molecule type" value="Genomic_DNA"/>
</dbReference>
<dbReference type="Pfam" id="PF00144">
    <property type="entry name" value="Beta-lactamase"/>
    <property type="match status" value="1"/>
</dbReference>
<dbReference type="AlphaFoldDB" id="A0A1G8V658"/>